<dbReference type="EMBL" id="MNAD01000440">
    <property type="protein sequence ID" value="OJT13023.1"/>
    <property type="molecule type" value="Genomic_DNA"/>
</dbReference>
<evidence type="ECO:0000313" key="2">
    <source>
        <dbReference type="EMBL" id="OJT13023.1"/>
    </source>
</evidence>
<name>A0A1M2VZQ4_TRAPU</name>
<gene>
    <name evidence="2" type="ORF">TRAPUB_10432</name>
</gene>
<dbReference type="OrthoDB" id="10383785at2759"/>
<reference evidence="2 3" key="1">
    <citation type="submission" date="2016-10" db="EMBL/GenBank/DDBJ databases">
        <title>Genome sequence of the basidiomycete white-rot fungus Trametes pubescens.</title>
        <authorList>
            <person name="Makela M.R."/>
            <person name="Granchi Z."/>
            <person name="Peng M."/>
            <person name="De Vries R.P."/>
            <person name="Grigoriev I."/>
            <person name="Riley R."/>
            <person name="Hilden K."/>
        </authorList>
    </citation>
    <scope>NUCLEOTIDE SEQUENCE [LARGE SCALE GENOMIC DNA]</scope>
    <source>
        <strain evidence="2 3">FBCC735</strain>
    </source>
</reference>
<organism evidence="2 3">
    <name type="scientific">Trametes pubescens</name>
    <name type="common">White-rot fungus</name>
    <dbReference type="NCBI Taxonomy" id="154538"/>
    <lineage>
        <taxon>Eukaryota</taxon>
        <taxon>Fungi</taxon>
        <taxon>Dikarya</taxon>
        <taxon>Basidiomycota</taxon>
        <taxon>Agaricomycotina</taxon>
        <taxon>Agaricomycetes</taxon>
        <taxon>Polyporales</taxon>
        <taxon>Polyporaceae</taxon>
        <taxon>Trametes</taxon>
    </lineage>
</organism>
<evidence type="ECO:0000313" key="3">
    <source>
        <dbReference type="Proteomes" id="UP000184267"/>
    </source>
</evidence>
<dbReference type="OMA" id="PLASENH"/>
<accession>A0A1M2VZQ4</accession>
<comment type="caution">
    <text evidence="2">The sequence shown here is derived from an EMBL/GenBank/DDBJ whole genome shotgun (WGS) entry which is preliminary data.</text>
</comment>
<feature type="chain" id="PRO_5012724966" evidence="1">
    <location>
        <begin position="23"/>
        <end position="217"/>
    </location>
</feature>
<dbReference type="AlphaFoldDB" id="A0A1M2VZQ4"/>
<sequence length="217" mass="24088">MRPFSIISVIAAAALGTSSVASHHSIYHDTVVDLDEVIAASYNVQATVFGLTEHNFAVESHNILSGLYNIVAVGAKFDKQAFDRKAMDAEQEQKVLAYLTIFVNAQRTLMGELIQKYPMALENYFTAQIAEGIRVLQSGTHAWRLTLPYQEAEDAFTRVVPQSSVKAVKAKFVSHGRVYPPKALEDSPLPLLAAFDECRYRRRVGDVLLLIPPLPNR</sequence>
<keyword evidence="3" id="KW-1185">Reference proteome</keyword>
<feature type="signal peptide" evidence="1">
    <location>
        <begin position="1"/>
        <end position="22"/>
    </location>
</feature>
<proteinExistence type="predicted"/>
<protein>
    <submittedName>
        <fullName evidence="2">Uncharacterized protein</fullName>
    </submittedName>
</protein>
<keyword evidence="1" id="KW-0732">Signal</keyword>
<dbReference type="Proteomes" id="UP000184267">
    <property type="component" value="Unassembled WGS sequence"/>
</dbReference>
<evidence type="ECO:0000256" key="1">
    <source>
        <dbReference type="SAM" id="SignalP"/>
    </source>
</evidence>